<dbReference type="Proteomes" id="UP000324974">
    <property type="component" value="Chromosome"/>
</dbReference>
<name>A0A5C1AQ54_9BACT</name>
<dbReference type="KEGG" id="lrs:PX52LOC_07271"/>
<proteinExistence type="predicted"/>
<dbReference type="Gene3D" id="3.90.1140.10">
    <property type="entry name" value="Cyclic phosphodiesterase"/>
    <property type="match status" value="1"/>
</dbReference>
<dbReference type="EMBL" id="CP042425">
    <property type="protein sequence ID" value="QEL20183.1"/>
    <property type="molecule type" value="Genomic_DNA"/>
</dbReference>
<organism evidence="1 2">
    <name type="scientific">Limnoglobus roseus</name>
    <dbReference type="NCBI Taxonomy" id="2598579"/>
    <lineage>
        <taxon>Bacteria</taxon>
        <taxon>Pseudomonadati</taxon>
        <taxon>Planctomycetota</taxon>
        <taxon>Planctomycetia</taxon>
        <taxon>Gemmatales</taxon>
        <taxon>Gemmataceae</taxon>
        <taxon>Limnoglobus</taxon>
    </lineage>
</organism>
<gene>
    <name evidence="1" type="ORF">PX52LOC_07271</name>
</gene>
<protein>
    <recommendedName>
        <fullName evidence="3">2'-5' RNA ligase family protein</fullName>
    </recommendedName>
</protein>
<keyword evidence="2" id="KW-1185">Reference proteome</keyword>
<reference evidence="2" key="1">
    <citation type="submission" date="2019-08" db="EMBL/GenBank/DDBJ databases">
        <title>Limnoglobus roseus gen. nov., sp. nov., a novel freshwater planctomycete with a giant genome from the family Gemmataceae.</title>
        <authorList>
            <person name="Kulichevskaya I.S."/>
            <person name="Naumoff D.G."/>
            <person name="Miroshnikov K."/>
            <person name="Ivanova A."/>
            <person name="Philippov D.A."/>
            <person name="Hakobyan A."/>
            <person name="Rijpstra I.C."/>
            <person name="Sinninghe Damste J.S."/>
            <person name="Liesack W."/>
            <person name="Dedysh S.N."/>
        </authorList>
    </citation>
    <scope>NUCLEOTIDE SEQUENCE [LARGE SCALE GENOMIC DNA]</scope>
    <source>
        <strain evidence="2">PX52</strain>
    </source>
</reference>
<evidence type="ECO:0000313" key="2">
    <source>
        <dbReference type="Proteomes" id="UP000324974"/>
    </source>
</evidence>
<dbReference type="AlphaFoldDB" id="A0A5C1AQ54"/>
<dbReference type="RefSeq" id="WP_168219405.1">
    <property type="nucleotide sequence ID" value="NZ_CP042425.1"/>
</dbReference>
<accession>A0A5C1AQ54</accession>
<dbReference type="Pfam" id="PF13563">
    <property type="entry name" value="2_5_RNA_ligase2"/>
    <property type="match status" value="1"/>
</dbReference>
<sequence>MSTAVPFFVALMPDAAMSATVQAYKDRTRELVGPQLYLDDPPHTTAYLAAFPAGFPVPDVLRAAAIPAPPQVRTNGWHSWVGDPLTGRNTLVCAIAQADKPALRRVQRQVADALAPHRDLATTEARFAGRFDALTPQQRENVRSVGFPFLGDGWEPHVTIASILPEHWPTVIGEFESRPPGEVFHYARLDVFELHGVEPVLRGSYDFPR</sequence>
<evidence type="ECO:0000313" key="1">
    <source>
        <dbReference type="EMBL" id="QEL20183.1"/>
    </source>
</evidence>
<evidence type="ECO:0008006" key="3">
    <source>
        <dbReference type="Google" id="ProtNLM"/>
    </source>
</evidence>